<feature type="transmembrane region" description="Helical" evidence="1">
    <location>
        <begin position="49"/>
        <end position="69"/>
    </location>
</feature>
<keyword evidence="1" id="KW-1133">Transmembrane helix</keyword>
<keyword evidence="1" id="KW-0472">Membrane</keyword>
<dbReference type="EMBL" id="JACOQG010000013">
    <property type="protein sequence ID" value="MBC5779938.1"/>
    <property type="molecule type" value="Genomic_DNA"/>
</dbReference>
<evidence type="ECO:0000313" key="2">
    <source>
        <dbReference type="EMBL" id="MBC5779938.1"/>
    </source>
</evidence>
<evidence type="ECO:0000313" key="3">
    <source>
        <dbReference type="Proteomes" id="UP000649826"/>
    </source>
</evidence>
<keyword evidence="3" id="KW-1185">Reference proteome</keyword>
<proteinExistence type="predicted"/>
<sequence>MEALVQWFSHNLSQYISPEGAVFFISMIPLLELRGGLLAASLLKIPAVTAIPLCIAGNIIPIPFILLFIRKIFKVMKKTKIFRGLIQKLEDRAMGKSDQVKKYEFWGLTLFVGIPLPGTGAWTGSLIASLLEIDIKKSSLAILTGIIMATVIMYVVSYGVVGNLVH</sequence>
<dbReference type="InterPro" id="IPR009577">
    <property type="entry name" value="Sm_multidrug_ex"/>
</dbReference>
<dbReference type="PANTHER" id="PTHR36007">
    <property type="entry name" value="TRANSPORT PROTEIN-RELATED"/>
    <property type="match status" value="1"/>
</dbReference>
<evidence type="ECO:0000256" key="1">
    <source>
        <dbReference type="SAM" id="Phobius"/>
    </source>
</evidence>
<feature type="transmembrane region" description="Helical" evidence="1">
    <location>
        <begin position="140"/>
        <end position="161"/>
    </location>
</feature>
<dbReference type="PANTHER" id="PTHR36007:SF2">
    <property type="entry name" value="TRANSPORT PROTEIN-RELATED"/>
    <property type="match status" value="1"/>
</dbReference>
<protein>
    <submittedName>
        <fullName evidence="2">Small multi-drug export protein</fullName>
    </submittedName>
</protein>
<keyword evidence="1" id="KW-0812">Transmembrane</keyword>
<feature type="transmembrane region" description="Helical" evidence="1">
    <location>
        <begin position="105"/>
        <end position="128"/>
    </location>
</feature>
<comment type="caution">
    <text evidence="2">The sequence shown here is derived from an EMBL/GenBank/DDBJ whole genome shotgun (WGS) entry which is preliminary data.</text>
</comment>
<dbReference type="RefSeq" id="WP_019162836.1">
    <property type="nucleotide sequence ID" value="NZ_JACOQG010000013.1"/>
</dbReference>
<reference evidence="2 3" key="1">
    <citation type="submission" date="2020-08" db="EMBL/GenBank/DDBJ databases">
        <title>Genome public.</title>
        <authorList>
            <person name="Liu C."/>
            <person name="Sun Q."/>
        </authorList>
    </citation>
    <scope>NUCLEOTIDE SEQUENCE [LARGE SCALE GENOMIC DNA]</scope>
    <source>
        <strain evidence="2 3">M29</strain>
    </source>
</reference>
<gene>
    <name evidence="2" type="ORF">H8Z82_09720</name>
</gene>
<dbReference type="Pfam" id="PF06695">
    <property type="entry name" value="Sm_multidrug_ex"/>
    <property type="match status" value="1"/>
</dbReference>
<accession>A0ABR7IIU0</accession>
<name>A0ABR7IIU0_9FIRM</name>
<organism evidence="2 3">
    <name type="scientific">Blautia difficilis</name>
    <dbReference type="NCBI Taxonomy" id="2763027"/>
    <lineage>
        <taxon>Bacteria</taxon>
        <taxon>Bacillati</taxon>
        <taxon>Bacillota</taxon>
        <taxon>Clostridia</taxon>
        <taxon>Lachnospirales</taxon>
        <taxon>Lachnospiraceae</taxon>
        <taxon>Blautia</taxon>
    </lineage>
</organism>
<feature type="transmembrane region" description="Helical" evidence="1">
    <location>
        <begin position="21"/>
        <end position="43"/>
    </location>
</feature>
<dbReference type="Proteomes" id="UP000649826">
    <property type="component" value="Unassembled WGS sequence"/>
</dbReference>